<dbReference type="AlphaFoldDB" id="A0ABD2VTH6"/>
<accession>A0ABD2VTH6</accession>
<comment type="caution">
    <text evidence="2">The sequence shown here is derived from an EMBL/GenBank/DDBJ whole genome shotgun (WGS) entry which is preliminary data.</text>
</comment>
<feature type="compositionally biased region" description="Basic and acidic residues" evidence="1">
    <location>
        <begin position="12"/>
        <end position="29"/>
    </location>
</feature>
<evidence type="ECO:0000313" key="3">
    <source>
        <dbReference type="Proteomes" id="UP001627154"/>
    </source>
</evidence>
<protein>
    <submittedName>
        <fullName evidence="2">Uncharacterized protein</fullName>
    </submittedName>
</protein>
<feature type="compositionally biased region" description="Basic and acidic residues" evidence="1">
    <location>
        <begin position="55"/>
        <end position="74"/>
    </location>
</feature>
<dbReference type="Proteomes" id="UP001627154">
    <property type="component" value="Unassembled WGS sequence"/>
</dbReference>
<evidence type="ECO:0000256" key="1">
    <source>
        <dbReference type="SAM" id="MobiDB-lite"/>
    </source>
</evidence>
<gene>
    <name evidence="2" type="ORF">TKK_020248</name>
</gene>
<sequence length="208" mass="23399">MRRQQTTATLLESERAKEREADGEREEPRLLQASHALDRSRDPPPPSAVPYPARVDTKRTRREKSSCYRAEKFESATSSSHNMPPPPPPLLLLCDRYQVRRSRATTTATTTTTTTGTTAATSTFSAELLPGSAGNFYMCLLRARPSHRRLASIRVPSAAKPPRLLNRARVTTRREGFRAPMFPADVRYSLYKRLMCYSVAIAARYISI</sequence>
<feature type="region of interest" description="Disordered" evidence="1">
    <location>
        <begin position="1"/>
        <end position="86"/>
    </location>
</feature>
<keyword evidence="3" id="KW-1185">Reference proteome</keyword>
<name>A0ABD2VTH6_9HYME</name>
<organism evidence="2 3">
    <name type="scientific">Trichogramma kaykai</name>
    <dbReference type="NCBI Taxonomy" id="54128"/>
    <lineage>
        <taxon>Eukaryota</taxon>
        <taxon>Metazoa</taxon>
        <taxon>Ecdysozoa</taxon>
        <taxon>Arthropoda</taxon>
        <taxon>Hexapoda</taxon>
        <taxon>Insecta</taxon>
        <taxon>Pterygota</taxon>
        <taxon>Neoptera</taxon>
        <taxon>Endopterygota</taxon>
        <taxon>Hymenoptera</taxon>
        <taxon>Apocrita</taxon>
        <taxon>Proctotrupomorpha</taxon>
        <taxon>Chalcidoidea</taxon>
        <taxon>Trichogrammatidae</taxon>
        <taxon>Trichogramma</taxon>
    </lineage>
</organism>
<proteinExistence type="predicted"/>
<evidence type="ECO:0000313" key="2">
    <source>
        <dbReference type="EMBL" id="KAL3383889.1"/>
    </source>
</evidence>
<feature type="compositionally biased region" description="Polar residues" evidence="1">
    <location>
        <begin position="1"/>
        <end position="10"/>
    </location>
</feature>
<reference evidence="2 3" key="1">
    <citation type="journal article" date="2024" name="bioRxiv">
        <title>A reference genome for Trichogramma kaykai: A tiny desert-dwelling parasitoid wasp with competing sex-ratio distorters.</title>
        <authorList>
            <person name="Culotta J."/>
            <person name="Lindsey A.R."/>
        </authorList>
    </citation>
    <scope>NUCLEOTIDE SEQUENCE [LARGE SCALE GENOMIC DNA]</scope>
    <source>
        <strain evidence="2 3">KSX58</strain>
    </source>
</reference>
<dbReference type="EMBL" id="JBJJXI010000181">
    <property type="protein sequence ID" value="KAL3383889.1"/>
    <property type="molecule type" value="Genomic_DNA"/>
</dbReference>